<sequence>MVLGLLLARAGVKVTVFEKHADFLRDFRGDTVHPVTLRLLEELGLYQEFEAIPHTRMESAEFTVGGRKVTVADFGRLNLPHRYMALVPQWDLLDLLADAAQREPTFTLRLSTKVTGLLWENGVVAGVRYEGPDGAGELRADLTVACDGRTSDVRNAAGLIPREFPVPFDVGWFRIDRIVEAKYQLIPRLSPDLALILIPREGYFQAGCFLPKGGVTQLHARGFDTFRSQVAALVPEASVDRLASWDDVKVLDVRVNRLHRWHRPGLLCIGDAAHAMSPVGGVGVNLAIADAVATARILADPLRRGRVRDEDLRAVQRRRQIPAVVTQAVQRAMHRRLAPVILSGRIPHLPPAVERVAGAVLSRFPGLSKVPAYLVGVGPLPEHAPEFARRSPIERDDDERSTR</sequence>
<dbReference type="Proteomes" id="UP000466931">
    <property type="component" value="Chromosome"/>
</dbReference>
<dbReference type="PRINTS" id="PR00420">
    <property type="entry name" value="RNGMNOXGNASE"/>
</dbReference>
<reference evidence="2" key="1">
    <citation type="journal article" date="2019" name="Emerg. Microbes Infect.">
        <title>Comprehensive subspecies identification of 175 nontuberculous mycobacteria species based on 7547 genomic profiles.</title>
        <authorList>
            <person name="Matsumoto Y."/>
            <person name="Kinjo T."/>
            <person name="Motooka D."/>
            <person name="Nabeya D."/>
            <person name="Jung N."/>
            <person name="Uechi K."/>
            <person name="Horii T."/>
            <person name="Iida T."/>
            <person name="Fujita J."/>
            <person name="Nakamura S."/>
        </authorList>
    </citation>
    <scope>NUCLEOTIDE SEQUENCE [LARGE SCALE GENOMIC DNA]</scope>
    <source>
        <strain evidence="2">JCM 13671</strain>
    </source>
</reference>
<keyword evidence="3" id="KW-1185">Reference proteome</keyword>
<dbReference type="GO" id="GO:0016491">
    <property type="term" value="F:oxidoreductase activity"/>
    <property type="evidence" value="ECO:0007669"/>
    <property type="project" value="UniProtKB-KW"/>
</dbReference>
<dbReference type="AlphaFoldDB" id="A0A7I7XWD4"/>
<evidence type="ECO:0000256" key="1">
    <source>
        <dbReference type="ARBA" id="ARBA00023002"/>
    </source>
</evidence>
<keyword evidence="1" id="KW-0560">Oxidoreductase</keyword>
<dbReference type="Gene3D" id="3.50.50.60">
    <property type="entry name" value="FAD/NAD(P)-binding domain"/>
    <property type="match status" value="2"/>
</dbReference>
<organism evidence="2 3">
    <name type="scientific">Mycolicibacterium confluentis</name>
    <dbReference type="NCBI Taxonomy" id="28047"/>
    <lineage>
        <taxon>Bacteria</taxon>
        <taxon>Bacillati</taxon>
        <taxon>Actinomycetota</taxon>
        <taxon>Actinomycetes</taxon>
        <taxon>Mycobacteriales</taxon>
        <taxon>Mycobacteriaceae</taxon>
        <taxon>Mycolicibacterium</taxon>
    </lineage>
</organism>
<protein>
    <submittedName>
        <fullName evidence="2">Uncharacterized protein</fullName>
    </submittedName>
</protein>
<dbReference type="Pfam" id="PF01494">
    <property type="entry name" value="FAD_binding_3"/>
    <property type="match status" value="1"/>
</dbReference>
<proteinExistence type="predicted"/>
<name>A0A7I7XWD4_9MYCO</name>
<dbReference type="NCBIfam" id="NF004833">
    <property type="entry name" value="PRK06185.1-1"/>
    <property type="match status" value="1"/>
</dbReference>
<gene>
    <name evidence="2" type="ORF">MCNF_22150</name>
</gene>
<reference evidence="2" key="2">
    <citation type="submission" date="2020-02" db="EMBL/GenBank/DDBJ databases">
        <authorList>
            <person name="Matsumoto Y."/>
            <person name="Motooka D."/>
            <person name="Nakamura S."/>
        </authorList>
    </citation>
    <scope>NUCLEOTIDE SEQUENCE</scope>
    <source>
        <strain evidence="2">JCM 13671</strain>
    </source>
</reference>
<dbReference type="InterPro" id="IPR050631">
    <property type="entry name" value="PheA/TfdB_FAD_monoxygenase"/>
</dbReference>
<evidence type="ECO:0000313" key="3">
    <source>
        <dbReference type="Proteomes" id="UP000466931"/>
    </source>
</evidence>
<evidence type="ECO:0000313" key="2">
    <source>
        <dbReference type="EMBL" id="BBZ33610.1"/>
    </source>
</evidence>
<accession>A0A7I7XWD4</accession>
<dbReference type="PANTHER" id="PTHR43476">
    <property type="entry name" value="3-(3-HYDROXY-PHENYL)PROPIONATE/3-HYDROXYCINNAMIC ACID HYDROXYLASE"/>
    <property type="match status" value="1"/>
</dbReference>
<dbReference type="GO" id="GO:0071949">
    <property type="term" value="F:FAD binding"/>
    <property type="evidence" value="ECO:0007669"/>
    <property type="project" value="InterPro"/>
</dbReference>
<dbReference type="PANTHER" id="PTHR43476:SF5">
    <property type="entry name" value="FAD-DEPENDENT MONOOXYGENASE"/>
    <property type="match status" value="1"/>
</dbReference>
<dbReference type="InterPro" id="IPR002938">
    <property type="entry name" value="FAD-bd"/>
</dbReference>
<dbReference type="EMBL" id="AP022612">
    <property type="protein sequence ID" value="BBZ33610.1"/>
    <property type="molecule type" value="Genomic_DNA"/>
</dbReference>
<dbReference type="InterPro" id="IPR036188">
    <property type="entry name" value="FAD/NAD-bd_sf"/>
</dbReference>
<dbReference type="SUPFAM" id="SSF51905">
    <property type="entry name" value="FAD/NAD(P)-binding domain"/>
    <property type="match status" value="1"/>
</dbReference>